<feature type="region of interest" description="Disordered" evidence="2">
    <location>
        <begin position="211"/>
        <end position="232"/>
    </location>
</feature>
<dbReference type="GO" id="GO:0048193">
    <property type="term" value="P:Golgi vesicle transport"/>
    <property type="evidence" value="ECO:0007669"/>
    <property type="project" value="TreeGrafter"/>
</dbReference>
<keyword evidence="1" id="KW-0175">Coiled coil</keyword>
<feature type="domain" description="GRIP" evidence="3">
    <location>
        <begin position="322"/>
        <end position="369"/>
    </location>
</feature>
<dbReference type="PANTHER" id="PTHR19327">
    <property type="entry name" value="GOLGIN"/>
    <property type="match status" value="1"/>
</dbReference>
<feature type="compositionally biased region" description="Polar residues" evidence="2">
    <location>
        <begin position="300"/>
        <end position="313"/>
    </location>
</feature>
<organism evidence="4 5">
    <name type="scientific">Macrostomum lignano</name>
    <dbReference type="NCBI Taxonomy" id="282301"/>
    <lineage>
        <taxon>Eukaryota</taxon>
        <taxon>Metazoa</taxon>
        <taxon>Spiralia</taxon>
        <taxon>Lophotrochozoa</taxon>
        <taxon>Platyhelminthes</taxon>
        <taxon>Rhabditophora</taxon>
        <taxon>Macrostomorpha</taxon>
        <taxon>Macrostomida</taxon>
        <taxon>Macrostomidae</taxon>
        <taxon>Macrostomum</taxon>
    </lineage>
</organism>
<reference evidence="5" key="1">
    <citation type="submission" date="2016-11" db="UniProtKB">
        <authorList>
            <consortium name="WormBaseParasite"/>
        </authorList>
    </citation>
    <scope>IDENTIFICATION</scope>
</reference>
<dbReference type="PROSITE" id="PS50913">
    <property type="entry name" value="GRIP"/>
    <property type="match status" value="1"/>
</dbReference>
<dbReference type="Gene3D" id="1.10.220.60">
    <property type="entry name" value="GRIP domain"/>
    <property type="match status" value="1"/>
</dbReference>
<dbReference type="AlphaFoldDB" id="A0A1I8G3I4"/>
<feature type="coiled-coil region" evidence="1">
    <location>
        <begin position="90"/>
        <end position="198"/>
    </location>
</feature>
<dbReference type="PANTHER" id="PTHR19327:SF0">
    <property type="entry name" value="GOLGIN SUBFAMILY A MEMBER 4"/>
    <property type="match status" value="1"/>
</dbReference>
<keyword evidence="4" id="KW-1185">Reference proteome</keyword>
<dbReference type="GO" id="GO:0005794">
    <property type="term" value="C:Golgi apparatus"/>
    <property type="evidence" value="ECO:0007669"/>
    <property type="project" value="TreeGrafter"/>
</dbReference>
<dbReference type="Pfam" id="PF01465">
    <property type="entry name" value="GRIP"/>
    <property type="match status" value="1"/>
</dbReference>
<accession>A0A1I8G3I4</accession>
<evidence type="ECO:0000313" key="5">
    <source>
        <dbReference type="WBParaSite" id="maker-uti_cns_0000791-snap-gene-1.4-mRNA-1"/>
    </source>
</evidence>
<feature type="region of interest" description="Disordered" evidence="2">
    <location>
        <begin position="292"/>
        <end position="313"/>
    </location>
</feature>
<dbReference type="InterPro" id="IPR000237">
    <property type="entry name" value="GRIP_dom"/>
</dbReference>
<dbReference type="WBParaSite" id="maker-uti_cns_0000791-snap-gene-1.4-mRNA-1">
    <property type="protein sequence ID" value="maker-uti_cns_0000791-snap-gene-1.4-mRNA-1"/>
    <property type="gene ID" value="maker-uti_cns_0000791-snap-gene-1.4"/>
</dbReference>
<evidence type="ECO:0000313" key="4">
    <source>
        <dbReference type="Proteomes" id="UP000095280"/>
    </source>
</evidence>
<dbReference type="GO" id="GO:0031267">
    <property type="term" value="F:small GTPase binding"/>
    <property type="evidence" value="ECO:0007669"/>
    <property type="project" value="TreeGrafter"/>
</dbReference>
<dbReference type="SUPFAM" id="SSF101283">
    <property type="entry name" value="GRIP domain"/>
    <property type="match status" value="1"/>
</dbReference>
<evidence type="ECO:0000256" key="1">
    <source>
        <dbReference type="SAM" id="Coils"/>
    </source>
</evidence>
<proteinExistence type="predicted"/>
<evidence type="ECO:0000259" key="3">
    <source>
        <dbReference type="PROSITE" id="PS50913"/>
    </source>
</evidence>
<evidence type="ECO:0000256" key="2">
    <source>
        <dbReference type="SAM" id="MobiDB-lite"/>
    </source>
</evidence>
<feature type="compositionally biased region" description="Polar residues" evidence="2">
    <location>
        <begin position="211"/>
        <end position="222"/>
    </location>
</feature>
<protein>
    <submittedName>
        <fullName evidence="5">GRIP domain-containing protein</fullName>
    </submittedName>
</protein>
<dbReference type="SMART" id="SM00755">
    <property type="entry name" value="Grip"/>
    <property type="match status" value="1"/>
</dbReference>
<dbReference type="Proteomes" id="UP000095280">
    <property type="component" value="Unplaced"/>
</dbReference>
<name>A0A1I8G3I4_9PLAT</name>
<sequence length="376" mass="41383">MDQLASGQEAIEAELRAQIFELTAENRANLEAADEAREKLAATEAASADAGRSTLMRILKKIDNLVEALDVKSSDSGEDNEGETAAMNFLDLAAEAAAAMKQQLAEMKTEREAEAQSFQRRLASLESQLQTSQSEVDQLREDVDSASIERDRLVVDGAAEATELRHQLDELQRRCEALQAELSEAEAREAELEEAKKSDGLNVEVIQSEVNRQKSASASAEGSGQLEGRPSDGFEWAEQLTDRIEAVKSSALNTQPTGDTVSLEDYEALRMHTTDLETQLSSVSAELSSLKLRSSPERPSASQIAQLPSPGPSESMQYQFASFIEIPEIEYLRNVLFKYMLGEKTQTLAKVICTVLKFSEPQIQQVLDYESKKANK</sequence>